<dbReference type="EMBL" id="CP053452">
    <property type="protein sequence ID" value="QJW99277.1"/>
    <property type="molecule type" value="Genomic_DNA"/>
</dbReference>
<name>A0A6M5YYR7_9BACT</name>
<sequence>MTFFSRIRRTRRARQGFTLIELLVVIAIIGILVALLLPAIQKAREAAARTQCANNLKQIGLALHTFHDVNKSFPTSGEVNTTQSQGVDPNTGVTSKTAFTIHSTFTLILPYMEQQEIFQTIDLQTPYNSTTNQPIGWAKSVVPSYLCPTNPVRPKSGQDTLGYGYADYMPISYVSISTTGQGTVRSDQLYRTPGALAMKNSGAFYGTTSGVTSYTVPAASANEAGATNDPQYYVLINNQIPATSPVLNRAAIGFNGPNVGEVIDGLSNTIFIGEDVGRSETFATKKYADPIGTDTGTSNGYRAAWRWAEPDTGSGVSGPDLIGNGTTDAVFANPAYKFINNSKTPFGGPTAGTTGLGSYGIGCSWLSNDCGPNDEIFSFHSNGANCLFGDGSVKFIRDDVDGLTMRRLCTPTEGVSANYIE</sequence>
<accession>A0A6M5YYR7</accession>
<dbReference type="InterPro" id="IPR011453">
    <property type="entry name" value="DUF1559"/>
</dbReference>
<dbReference type="PROSITE" id="PS00409">
    <property type="entry name" value="PROKAR_NTER_METHYL"/>
    <property type="match status" value="1"/>
</dbReference>
<feature type="domain" description="DUF1559" evidence="2">
    <location>
        <begin position="41"/>
        <end position="401"/>
    </location>
</feature>
<organism evidence="3 4">
    <name type="scientific">Frigoriglobus tundricola</name>
    <dbReference type="NCBI Taxonomy" id="2774151"/>
    <lineage>
        <taxon>Bacteria</taxon>
        <taxon>Pseudomonadati</taxon>
        <taxon>Planctomycetota</taxon>
        <taxon>Planctomycetia</taxon>
        <taxon>Gemmatales</taxon>
        <taxon>Gemmataceae</taxon>
        <taxon>Frigoriglobus</taxon>
    </lineage>
</organism>
<dbReference type="Proteomes" id="UP000503447">
    <property type="component" value="Chromosome"/>
</dbReference>
<feature type="transmembrane region" description="Helical" evidence="1">
    <location>
        <begin position="20"/>
        <end position="40"/>
    </location>
</feature>
<dbReference type="Pfam" id="PF07963">
    <property type="entry name" value="N_methyl"/>
    <property type="match status" value="1"/>
</dbReference>
<dbReference type="Pfam" id="PF07596">
    <property type="entry name" value="SBP_bac_10"/>
    <property type="match status" value="1"/>
</dbReference>
<reference evidence="4" key="1">
    <citation type="submission" date="2020-05" db="EMBL/GenBank/DDBJ databases">
        <title>Frigoriglobus tundricola gen. nov., sp. nov., a psychrotolerant cellulolytic planctomycete of the family Gemmataceae with two divergent copies of 16S rRNA gene.</title>
        <authorList>
            <person name="Kulichevskaya I.S."/>
            <person name="Ivanova A.A."/>
            <person name="Naumoff D.G."/>
            <person name="Beletsky A.V."/>
            <person name="Rijpstra W.I.C."/>
            <person name="Sinninghe Damste J.S."/>
            <person name="Mardanov A.V."/>
            <person name="Ravin N.V."/>
            <person name="Dedysh S.N."/>
        </authorList>
    </citation>
    <scope>NUCLEOTIDE SEQUENCE [LARGE SCALE GENOMIC DNA]</scope>
    <source>
        <strain evidence="4">PL17</strain>
    </source>
</reference>
<evidence type="ECO:0000313" key="4">
    <source>
        <dbReference type="Proteomes" id="UP000503447"/>
    </source>
</evidence>
<dbReference type="KEGG" id="ftj:FTUN_6879"/>
<evidence type="ECO:0000256" key="1">
    <source>
        <dbReference type="SAM" id="Phobius"/>
    </source>
</evidence>
<dbReference type="InterPro" id="IPR027558">
    <property type="entry name" value="Pre_pil_HX9DG_C"/>
</dbReference>
<keyword evidence="1" id="KW-1133">Transmembrane helix</keyword>
<keyword evidence="1" id="KW-0812">Transmembrane</keyword>
<dbReference type="InterPro" id="IPR012902">
    <property type="entry name" value="N_methyl_site"/>
</dbReference>
<dbReference type="NCBIfam" id="TIGR02532">
    <property type="entry name" value="IV_pilin_GFxxxE"/>
    <property type="match status" value="1"/>
</dbReference>
<dbReference type="PANTHER" id="PTHR30093">
    <property type="entry name" value="GENERAL SECRETION PATHWAY PROTEIN G"/>
    <property type="match status" value="1"/>
</dbReference>
<dbReference type="PANTHER" id="PTHR30093:SF2">
    <property type="entry name" value="TYPE II SECRETION SYSTEM PROTEIN H"/>
    <property type="match status" value="1"/>
</dbReference>
<evidence type="ECO:0000259" key="2">
    <source>
        <dbReference type="Pfam" id="PF07596"/>
    </source>
</evidence>
<dbReference type="NCBIfam" id="TIGR04294">
    <property type="entry name" value="pre_pil_HX9DG"/>
    <property type="match status" value="1"/>
</dbReference>
<dbReference type="SUPFAM" id="SSF54523">
    <property type="entry name" value="Pili subunits"/>
    <property type="match status" value="1"/>
</dbReference>
<gene>
    <name evidence="3" type="ORF">FTUN_6879</name>
</gene>
<dbReference type="AlphaFoldDB" id="A0A6M5YYR7"/>
<dbReference type="InterPro" id="IPR045584">
    <property type="entry name" value="Pilin-like"/>
</dbReference>
<protein>
    <recommendedName>
        <fullName evidence="2">DUF1559 domain-containing protein</fullName>
    </recommendedName>
</protein>
<keyword evidence="4" id="KW-1185">Reference proteome</keyword>
<evidence type="ECO:0000313" key="3">
    <source>
        <dbReference type="EMBL" id="QJW99277.1"/>
    </source>
</evidence>
<proteinExistence type="predicted"/>
<dbReference type="Gene3D" id="3.30.700.10">
    <property type="entry name" value="Glycoprotein, Type 4 Pilin"/>
    <property type="match status" value="1"/>
</dbReference>
<dbReference type="RefSeq" id="WP_171474263.1">
    <property type="nucleotide sequence ID" value="NZ_CP053452.2"/>
</dbReference>
<keyword evidence="1" id="KW-0472">Membrane</keyword>